<evidence type="ECO:0000313" key="1">
    <source>
        <dbReference type="EMBL" id="KAG1572602.1"/>
    </source>
</evidence>
<sequence length="181" mass="20491">MGSSTGATHRKKKTGLSSRILLLQLVRFIDNNPVAMLAQIADVLSDKFEDLKISRSGMDKHLEEDCSYTLNIITKIPPKRNSPDIIELKFRAVEAWIKDSHISFMQNCVFIDKFGFNLHTVRSQSRSKKDELAKVVIATTMGTINFHIDAICSLRVVNVGLKLTRAGTKYHKHKFFCTPKL</sequence>
<proteinExistence type="predicted"/>
<reference evidence="1 2" key="1">
    <citation type="journal article" date="2020" name="Microb. Genom.">
        <title>Genetic diversity of clinical and environmental Mucorales isolates obtained from an investigation of mucormycosis cases among solid organ transplant recipients.</title>
        <authorList>
            <person name="Nguyen M.H."/>
            <person name="Kaul D."/>
            <person name="Muto C."/>
            <person name="Cheng S.J."/>
            <person name="Richter R.A."/>
            <person name="Bruno V.M."/>
            <person name="Liu G."/>
            <person name="Beyhan S."/>
            <person name="Sundermann A.J."/>
            <person name="Mounaud S."/>
            <person name="Pasculle A.W."/>
            <person name="Nierman W.C."/>
            <person name="Driscoll E."/>
            <person name="Cumbie R."/>
            <person name="Clancy C.J."/>
            <person name="Dupont C.L."/>
        </authorList>
    </citation>
    <scope>NUCLEOTIDE SEQUENCE [LARGE SCALE GENOMIC DNA]</scope>
    <source>
        <strain evidence="1 2">GL24</strain>
    </source>
</reference>
<accession>A0A9P6Z8J2</accession>
<comment type="caution">
    <text evidence="1">The sequence shown here is derived from an EMBL/GenBank/DDBJ whole genome shotgun (WGS) entry which is preliminary data.</text>
</comment>
<protein>
    <submittedName>
        <fullName evidence="1">Uncharacterized protein</fullName>
    </submittedName>
</protein>
<keyword evidence="2" id="KW-1185">Reference proteome</keyword>
<name>A0A9P6Z8J2_9FUNG</name>
<gene>
    <name evidence="1" type="ORF">G6F50_003586</name>
</gene>
<evidence type="ECO:0000313" key="2">
    <source>
        <dbReference type="Proteomes" id="UP000740926"/>
    </source>
</evidence>
<organism evidence="1 2">
    <name type="scientific">Rhizopus delemar</name>
    <dbReference type="NCBI Taxonomy" id="936053"/>
    <lineage>
        <taxon>Eukaryota</taxon>
        <taxon>Fungi</taxon>
        <taxon>Fungi incertae sedis</taxon>
        <taxon>Mucoromycota</taxon>
        <taxon>Mucoromycotina</taxon>
        <taxon>Mucoromycetes</taxon>
        <taxon>Mucorales</taxon>
        <taxon>Mucorineae</taxon>
        <taxon>Rhizopodaceae</taxon>
        <taxon>Rhizopus</taxon>
    </lineage>
</organism>
<dbReference type="Proteomes" id="UP000740926">
    <property type="component" value="Unassembled WGS sequence"/>
</dbReference>
<dbReference type="EMBL" id="JAANIU010000393">
    <property type="protein sequence ID" value="KAG1572602.1"/>
    <property type="molecule type" value="Genomic_DNA"/>
</dbReference>
<dbReference type="AlphaFoldDB" id="A0A9P6Z8J2"/>